<comment type="caution">
    <text evidence="1">The sequence shown here is derived from an EMBL/GenBank/DDBJ whole genome shotgun (WGS) entry which is preliminary data.</text>
</comment>
<dbReference type="SUPFAM" id="SSF52540">
    <property type="entry name" value="P-loop containing nucleoside triphosphate hydrolases"/>
    <property type="match status" value="1"/>
</dbReference>
<sequence>MMSKQPGYQNSGYKLFDAGFASLTQLSRGRLSEWPEAERKALYDTFRQGFDSLQDELENARKNGKQSFIKEHAMLLSGPDKVFSHVYGHDGVELLVLKERDAPDSSQTNPSSLPDSLLLSVRPVFQIRHPILMFPSMVRAEQRAFGLGAIRPRDPILAVTLTLRHSRALYDWYRNQSSEARPQVIDADDIINDRAAVSHVCAAVGLSPDAVQYEWETKEETDPKRAVFLSTINSSKGIIPGLAARGLDFDTEKAKWKAEFGNEDGEDIAKFVLDAMPDYIYLLNQRTYVNT</sequence>
<dbReference type="EMBL" id="JAPEVA010000052">
    <property type="protein sequence ID" value="KAJ4403390.1"/>
    <property type="molecule type" value="Genomic_DNA"/>
</dbReference>
<dbReference type="InterPro" id="IPR027417">
    <property type="entry name" value="P-loop_NTPase"/>
</dbReference>
<evidence type="ECO:0000313" key="1">
    <source>
        <dbReference type="EMBL" id="KAJ4403390.1"/>
    </source>
</evidence>
<accession>A0A9W8ZCI8</accession>
<protein>
    <submittedName>
        <fullName evidence="1">Uncharacterized protein</fullName>
    </submittedName>
</protein>
<dbReference type="PANTHER" id="PTHR48312:SF1">
    <property type="entry name" value="SULFOTRANSFERASE"/>
    <property type="match status" value="1"/>
</dbReference>
<dbReference type="Proteomes" id="UP001140510">
    <property type="component" value="Unassembled WGS sequence"/>
</dbReference>
<dbReference type="AlphaFoldDB" id="A0A9W8ZCI8"/>
<reference evidence="1" key="1">
    <citation type="submission" date="2022-10" db="EMBL/GenBank/DDBJ databases">
        <title>Tapping the CABI collections for fungal endophytes: first genome assemblies for Collariella, Neodidymelliopsis, Ascochyta clinopodiicola, Didymella pomorum, Didymosphaeria variabile, Neocosmospora piperis and Neocucurbitaria cava.</title>
        <authorList>
            <person name="Hill R."/>
        </authorList>
    </citation>
    <scope>NUCLEOTIDE SEQUENCE</scope>
    <source>
        <strain evidence="1">IMI 355091</strain>
    </source>
</reference>
<organism evidence="1 2">
    <name type="scientific">Didymella pomorum</name>
    <dbReference type="NCBI Taxonomy" id="749634"/>
    <lineage>
        <taxon>Eukaryota</taxon>
        <taxon>Fungi</taxon>
        <taxon>Dikarya</taxon>
        <taxon>Ascomycota</taxon>
        <taxon>Pezizomycotina</taxon>
        <taxon>Dothideomycetes</taxon>
        <taxon>Pleosporomycetidae</taxon>
        <taxon>Pleosporales</taxon>
        <taxon>Pleosporineae</taxon>
        <taxon>Didymellaceae</taxon>
        <taxon>Didymella</taxon>
    </lineage>
</organism>
<dbReference type="Gene3D" id="3.40.50.300">
    <property type="entry name" value="P-loop containing nucleotide triphosphate hydrolases"/>
    <property type="match status" value="1"/>
</dbReference>
<keyword evidence="2" id="KW-1185">Reference proteome</keyword>
<dbReference type="PANTHER" id="PTHR48312">
    <property type="match status" value="1"/>
</dbReference>
<proteinExistence type="predicted"/>
<gene>
    <name evidence="1" type="ORF">N0V91_006621</name>
</gene>
<evidence type="ECO:0000313" key="2">
    <source>
        <dbReference type="Proteomes" id="UP001140510"/>
    </source>
</evidence>
<name>A0A9W8ZCI8_9PLEO</name>
<dbReference type="OrthoDB" id="3650366at2759"/>